<dbReference type="PANTHER" id="PTHR33445">
    <property type="entry name" value="ATP SYNTHASE SUBUNIT B', CHLOROPLASTIC"/>
    <property type="match status" value="1"/>
</dbReference>
<evidence type="ECO:0000256" key="1">
    <source>
        <dbReference type="ARBA" id="ARBA00005513"/>
    </source>
</evidence>
<keyword evidence="10 13" id="KW-0066">ATP synthesis</keyword>
<evidence type="ECO:0000313" key="16">
    <source>
        <dbReference type="EMBL" id="GCD08551.1"/>
    </source>
</evidence>
<evidence type="ECO:0000256" key="10">
    <source>
        <dbReference type="ARBA" id="ARBA00023310"/>
    </source>
</evidence>
<reference evidence="16 17" key="1">
    <citation type="submission" date="2018-11" db="EMBL/GenBank/DDBJ databases">
        <title>Genome sequencing and assembly of Clostridium tagluense strain A121.</title>
        <authorList>
            <person name="Murakami T."/>
            <person name="Segawa T."/>
            <person name="Shcherbakova V.A."/>
            <person name="Mori H."/>
            <person name="Yoshimura Y."/>
        </authorList>
    </citation>
    <scope>NUCLEOTIDE SEQUENCE [LARGE SCALE GENOMIC DNA]</scope>
    <source>
        <strain evidence="16 17">A121</strain>
    </source>
</reference>
<gene>
    <name evidence="13 16" type="primary">atpF</name>
    <name evidence="16" type="ORF">Ctaglu_01740</name>
</gene>
<dbReference type="GO" id="GO:0012505">
    <property type="term" value="C:endomembrane system"/>
    <property type="evidence" value="ECO:0007669"/>
    <property type="project" value="UniProtKB-SubCell"/>
</dbReference>
<dbReference type="NCBIfam" id="TIGR01144">
    <property type="entry name" value="ATP_synt_b"/>
    <property type="match status" value="1"/>
</dbReference>
<accession>A0A401UG67</accession>
<evidence type="ECO:0000256" key="4">
    <source>
        <dbReference type="ARBA" id="ARBA00022547"/>
    </source>
</evidence>
<feature type="coiled-coil region" evidence="15">
    <location>
        <begin position="98"/>
        <end position="129"/>
    </location>
</feature>
<keyword evidence="8 13" id="KW-0406">Ion transport</keyword>
<evidence type="ECO:0000256" key="5">
    <source>
        <dbReference type="ARBA" id="ARBA00022692"/>
    </source>
</evidence>
<dbReference type="EMBL" id="BHYK01000001">
    <property type="protein sequence ID" value="GCD08551.1"/>
    <property type="molecule type" value="Genomic_DNA"/>
</dbReference>
<evidence type="ECO:0000313" key="17">
    <source>
        <dbReference type="Proteomes" id="UP000287872"/>
    </source>
</evidence>
<dbReference type="GO" id="GO:0045259">
    <property type="term" value="C:proton-transporting ATP synthase complex"/>
    <property type="evidence" value="ECO:0007669"/>
    <property type="project" value="UniProtKB-KW"/>
</dbReference>
<organism evidence="16 17">
    <name type="scientific">Clostridium tagluense</name>
    <dbReference type="NCBI Taxonomy" id="360422"/>
    <lineage>
        <taxon>Bacteria</taxon>
        <taxon>Bacillati</taxon>
        <taxon>Bacillota</taxon>
        <taxon>Clostridia</taxon>
        <taxon>Eubacteriales</taxon>
        <taxon>Clostridiaceae</taxon>
        <taxon>Clostridium</taxon>
    </lineage>
</organism>
<dbReference type="InterPro" id="IPR050059">
    <property type="entry name" value="ATP_synthase_B_chain"/>
</dbReference>
<keyword evidence="3 13" id="KW-1003">Cell membrane</keyword>
<comment type="subunit">
    <text evidence="13">F-type ATPases have 2 components, F(1) - the catalytic core - and F(0) - the membrane proton channel. F(1) has five subunits: alpha(3), beta(3), gamma(1), delta(1), epsilon(1). F(0) has three main subunits: a(1), b(2) and c(10-14). The alpha and beta chains form an alternating ring which encloses part of the gamma chain. F(1) is attached to F(0) by a central stalk formed by the gamma and epsilon chains, while a peripheral stalk is formed by the delta and b chains.</text>
</comment>
<evidence type="ECO:0000256" key="9">
    <source>
        <dbReference type="ARBA" id="ARBA00023136"/>
    </source>
</evidence>
<keyword evidence="2 13" id="KW-0813">Transport</keyword>
<comment type="subcellular location">
    <subcellularLocation>
        <location evidence="13">Cell membrane</location>
        <topology evidence="13">Single-pass membrane protein</topology>
    </subcellularLocation>
    <subcellularLocation>
        <location evidence="12">Endomembrane system</location>
        <topology evidence="12">Single-pass membrane protein</topology>
    </subcellularLocation>
</comment>
<keyword evidence="6 13" id="KW-0375">Hydrogen ion transport</keyword>
<dbReference type="InterPro" id="IPR028987">
    <property type="entry name" value="ATP_synth_B-like_membr_sf"/>
</dbReference>
<name>A0A401UG67_9CLOT</name>
<keyword evidence="5 13" id="KW-0812">Transmembrane</keyword>
<dbReference type="HAMAP" id="MF_01398">
    <property type="entry name" value="ATP_synth_b_bprime"/>
    <property type="match status" value="1"/>
</dbReference>
<sequence length="161" mass="18984">MNLSIHFSTIIFTIINFILLLYILKYFFSKPVNKIMDDRQNGINTSIKNAKDNEQKAEISRKEKERLLHESKIKGREIVEEYKVNAENISQDIVEDARKEANLILERSRVEIEREKEKAQSEIKKQVIDLSLILSEKALEQHIDEKEHRKLIEDFIFKVGS</sequence>
<keyword evidence="7 13" id="KW-1133">Transmembrane helix</keyword>
<dbReference type="GO" id="GO:0046961">
    <property type="term" value="F:proton-transporting ATPase activity, rotational mechanism"/>
    <property type="evidence" value="ECO:0007669"/>
    <property type="project" value="TreeGrafter"/>
</dbReference>
<protein>
    <recommendedName>
        <fullName evidence="13">ATP synthase subunit b</fullName>
    </recommendedName>
    <alternativeName>
        <fullName evidence="13">ATP synthase F(0) sector subunit b</fullName>
    </alternativeName>
    <alternativeName>
        <fullName evidence="13">ATPase subunit I</fullName>
    </alternativeName>
    <alternativeName>
        <fullName evidence="13">F-type ATPase subunit b</fullName>
        <shortName evidence="13">F-ATPase subunit b</shortName>
    </alternativeName>
</protein>
<keyword evidence="4 13" id="KW-0138">CF(0)</keyword>
<dbReference type="Pfam" id="PF00430">
    <property type="entry name" value="ATP-synt_B"/>
    <property type="match status" value="1"/>
</dbReference>
<evidence type="ECO:0000256" key="6">
    <source>
        <dbReference type="ARBA" id="ARBA00022781"/>
    </source>
</evidence>
<dbReference type="InterPro" id="IPR005864">
    <property type="entry name" value="ATP_synth_F0_bsu_bac"/>
</dbReference>
<evidence type="ECO:0000256" key="2">
    <source>
        <dbReference type="ARBA" id="ARBA00022448"/>
    </source>
</evidence>
<proteinExistence type="inferred from homology"/>
<feature type="transmembrane region" description="Helical" evidence="13">
    <location>
        <begin position="6"/>
        <end position="28"/>
    </location>
</feature>
<evidence type="ECO:0000256" key="11">
    <source>
        <dbReference type="ARBA" id="ARBA00025198"/>
    </source>
</evidence>
<evidence type="ECO:0000256" key="12">
    <source>
        <dbReference type="ARBA" id="ARBA00037847"/>
    </source>
</evidence>
<comment type="similarity">
    <text evidence="1 13 14">Belongs to the ATPase B chain family.</text>
</comment>
<dbReference type="CDD" id="cd06503">
    <property type="entry name" value="ATP-synt_Fo_b"/>
    <property type="match status" value="1"/>
</dbReference>
<dbReference type="OrthoDB" id="9795863at2"/>
<dbReference type="AlphaFoldDB" id="A0A401UG67"/>
<dbReference type="GO" id="GO:0005886">
    <property type="term" value="C:plasma membrane"/>
    <property type="evidence" value="ECO:0007669"/>
    <property type="project" value="UniProtKB-SubCell"/>
</dbReference>
<dbReference type="NCBIfam" id="NF009992">
    <property type="entry name" value="PRK13461.1"/>
    <property type="match status" value="1"/>
</dbReference>
<comment type="function">
    <text evidence="11 13">F(1)F(0) ATP synthase produces ATP from ADP in the presence of a proton or sodium gradient. F-type ATPases consist of two structural domains, F(1) containing the extramembraneous catalytic core and F(0) containing the membrane proton channel, linked together by a central stalk and a peripheral stalk. During catalysis, ATP synthesis in the catalytic domain of F(1) is coupled via a rotary mechanism of the central stalk subunits to proton translocation.</text>
</comment>
<evidence type="ECO:0000256" key="13">
    <source>
        <dbReference type="HAMAP-Rule" id="MF_01398"/>
    </source>
</evidence>
<comment type="function">
    <text evidence="13">Component of the F(0) channel, it forms part of the peripheral stalk, linking F(1) to F(0).</text>
</comment>
<dbReference type="PANTHER" id="PTHR33445:SF1">
    <property type="entry name" value="ATP SYNTHASE SUBUNIT B"/>
    <property type="match status" value="1"/>
</dbReference>
<keyword evidence="9 13" id="KW-0472">Membrane</keyword>
<evidence type="ECO:0000256" key="14">
    <source>
        <dbReference type="RuleBase" id="RU003848"/>
    </source>
</evidence>
<keyword evidence="17" id="KW-1185">Reference proteome</keyword>
<dbReference type="InterPro" id="IPR002146">
    <property type="entry name" value="ATP_synth_b/b'su_bac/chlpt"/>
</dbReference>
<evidence type="ECO:0000256" key="8">
    <source>
        <dbReference type="ARBA" id="ARBA00023065"/>
    </source>
</evidence>
<dbReference type="SUPFAM" id="SSF81573">
    <property type="entry name" value="F1F0 ATP synthase subunit B, membrane domain"/>
    <property type="match status" value="1"/>
</dbReference>
<dbReference type="GO" id="GO:0046933">
    <property type="term" value="F:proton-transporting ATP synthase activity, rotational mechanism"/>
    <property type="evidence" value="ECO:0007669"/>
    <property type="project" value="UniProtKB-UniRule"/>
</dbReference>
<dbReference type="Proteomes" id="UP000287872">
    <property type="component" value="Unassembled WGS sequence"/>
</dbReference>
<evidence type="ECO:0000256" key="15">
    <source>
        <dbReference type="SAM" id="Coils"/>
    </source>
</evidence>
<evidence type="ECO:0000256" key="7">
    <source>
        <dbReference type="ARBA" id="ARBA00022989"/>
    </source>
</evidence>
<keyword evidence="15" id="KW-0175">Coiled coil</keyword>
<evidence type="ECO:0000256" key="3">
    <source>
        <dbReference type="ARBA" id="ARBA00022475"/>
    </source>
</evidence>
<comment type="caution">
    <text evidence="16">The sequence shown here is derived from an EMBL/GenBank/DDBJ whole genome shotgun (WGS) entry which is preliminary data.</text>
</comment>